<proteinExistence type="predicted"/>
<reference evidence="3 4" key="1">
    <citation type="journal article" date="2018" name="MBio">
        <title>Comparative Genomics Reveals the Core Gene Toolbox for the Fungus-Insect Symbiosis.</title>
        <authorList>
            <person name="Wang Y."/>
            <person name="Stata M."/>
            <person name="Wang W."/>
            <person name="Stajich J.E."/>
            <person name="White M.M."/>
            <person name="Moncalvo J.M."/>
        </authorList>
    </citation>
    <scope>NUCLEOTIDE SEQUENCE [LARGE SCALE GENOMIC DNA]</scope>
    <source>
        <strain evidence="3 4">SC-DP-2</strain>
    </source>
</reference>
<dbReference type="Proteomes" id="UP000245609">
    <property type="component" value="Unassembled WGS sequence"/>
</dbReference>
<feature type="region of interest" description="Disordered" evidence="1">
    <location>
        <begin position="30"/>
        <end position="116"/>
    </location>
</feature>
<feature type="compositionally biased region" description="Basic and acidic residues" evidence="1">
    <location>
        <begin position="30"/>
        <end position="58"/>
    </location>
</feature>
<evidence type="ECO:0008006" key="5">
    <source>
        <dbReference type="Google" id="ProtNLM"/>
    </source>
</evidence>
<feature type="signal peptide" evidence="2">
    <location>
        <begin position="1"/>
        <end position="25"/>
    </location>
</feature>
<keyword evidence="4" id="KW-1185">Reference proteome</keyword>
<evidence type="ECO:0000313" key="4">
    <source>
        <dbReference type="Proteomes" id="UP000245609"/>
    </source>
</evidence>
<feature type="chain" id="PRO_5015587445" description="Hypervirulence associated protein TUDOR domain-containing protein" evidence="2">
    <location>
        <begin position="26"/>
        <end position="116"/>
    </location>
</feature>
<keyword evidence="2" id="KW-0732">Signal</keyword>
<feature type="compositionally biased region" description="Low complexity" evidence="1">
    <location>
        <begin position="105"/>
        <end position="116"/>
    </location>
</feature>
<dbReference type="EMBL" id="MBFS01003457">
    <property type="protein sequence ID" value="PVU86569.1"/>
    <property type="molecule type" value="Genomic_DNA"/>
</dbReference>
<sequence>MRAFNRALMIASAVLAVLALTSVEAGKAAEKFGKAGGDKEIRWGRPSDRSGETGEHTRIHMTRSGEPGDHTRIHMTRSGEPGDHTRIHMTRSGEPGEHTRHHWDNSANSENPESAN</sequence>
<organism evidence="3 4">
    <name type="scientific">Smittium megazygosporum</name>
    <dbReference type="NCBI Taxonomy" id="133381"/>
    <lineage>
        <taxon>Eukaryota</taxon>
        <taxon>Fungi</taxon>
        <taxon>Fungi incertae sedis</taxon>
        <taxon>Zoopagomycota</taxon>
        <taxon>Kickxellomycotina</taxon>
        <taxon>Harpellomycetes</taxon>
        <taxon>Harpellales</taxon>
        <taxon>Legeriomycetaceae</taxon>
        <taxon>Smittium</taxon>
    </lineage>
</organism>
<protein>
    <recommendedName>
        <fullName evidence="5">Hypervirulence associated protein TUDOR domain-containing protein</fullName>
    </recommendedName>
</protein>
<comment type="caution">
    <text evidence="3">The sequence shown here is derived from an EMBL/GenBank/DDBJ whole genome shotgun (WGS) entry which is preliminary data.</text>
</comment>
<accession>A0A2T9Y2I6</accession>
<gene>
    <name evidence="3" type="ORF">BB560_006665</name>
</gene>
<dbReference type="AlphaFoldDB" id="A0A2T9Y2I6"/>
<feature type="compositionally biased region" description="Basic and acidic residues" evidence="1">
    <location>
        <begin position="94"/>
        <end position="104"/>
    </location>
</feature>
<evidence type="ECO:0000256" key="2">
    <source>
        <dbReference type="SAM" id="SignalP"/>
    </source>
</evidence>
<evidence type="ECO:0000256" key="1">
    <source>
        <dbReference type="SAM" id="MobiDB-lite"/>
    </source>
</evidence>
<name>A0A2T9Y2I6_9FUNG</name>
<evidence type="ECO:0000313" key="3">
    <source>
        <dbReference type="EMBL" id="PVU86569.1"/>
    </source>
</evidence>